<dbReference type="PANTHER" id="PTHR30531">
    <property type="entry name" value="FLAGELLAR BIOSYNTHETIC PROTEIN FLHB"/>
    <property type="match status" value="1"/>
</dbReference>
<feature type="transmembrane region" description="Helical" evidence="3">
    <location>
        <begin position="193"/>
        <end position="215"/>
    </location>
</feature>
<reference evidence="4" key="1">
    <citation type="submission" date="2022-05" db="EMBL/GenBank/DDBJ databases">
        <title>An RpoN-dependent PEP-CTERM gene is involved in floc formation of an Aquincola tertiaricarbonis strain.</title>
        <authorList>
            <person name="Qiu D."/>
            <person name="Xia M."/>
        </authorList>
    </citation>
    <scope>NUCLEOTIDE SEQUENCE</scope>
    <source>
        <strain evidence="4">RN12</strain>
    </source>
</reference>
<dbReference type="EMBL" id="CP097635">
    <property type="protein sequence ID" value="URI06276.1"/>
    <property type="molecule type" value="Genomic_DNA"/>
</dbReference>
<dbReference type="Gene3D" id="3.40.1690.10">
    <property type="entry name" value="secretion proteins EscU"/>
    <property type="match status" value="1"/>
</dbReference>
<name>A0ABY4S588_AQUTE</name>
<dbReference type="PANTHER" id="PTHR30531:SF12">
    <property type="entry name" value="FLAGELLAR BIOSYNTHETIC PROTEIN FLHB"/>
    <property type="match status" value="1"/>
</dbReference>
<proteinExistence type="inferred from homology"/>
<evidence type="ECO:0000313" key="5">
    <source>
        <dbReference type="Proteomes" id="UP001056201"/>
    </source>
</evidence>
<evidence type="ECO:0000256" key="2">
    <source>
        <dbReference type="SAM" id="MobiDB-lite"/>
    </source>
</evidence>
<dbReference type="Pfam" id="PF01312">
    <property type="entry name" value="Bac_export_2"/>
    <property type="match status" value="1"/>
</dbReference>
<keyword evidence="4" id="KW-0966">Cell projection</keyword>
<feature type="transmembrane region" description="Helical" evidence="3">
    <location>
        <begin position="145"/>
        <end position="173"/>
    </location>
</feature>
<dbReference type="PRINTS" id="PR00950">
    <property type="entry name" value="TYPE3IMSPROT"/>
</dbReference>
<feature type="transmembrane region" description="Helical" evidence="3">
    <location>
        <begin position="33"/>
        <end position="54"/>
    </location>
</feature>
<dbReference type="Gene3D" id="6.10.250.2080">
    <property type="match status" value="1"/>
</dbReference>
<keyword evidence="4" id="KW-0282">Flagellum</keyword>
<dbReference type="Proteomes" id="UP001056201">
    <property type="component" value="Chromosome 1"/>
</dbReference>
<feature type="region of interest" description="Disordered" evidence="2">
    <location>
        <begin position="1"/>
        <end position="26"/>
    </location>
</feature>
<organism evidence="4 5">
    <name type="scientific">Aquincola tertiaricarbonis</name>
    <dbReference type="NCBI Taxonomy" id="391953"/>
    <lineage>
        <taxon>Bacteria</taxon>
        <taxon>Pseudomonadati</taxon>
        <taxon>Pseudomonadota</taxon>
        <taxon>Betaproteobacteria</taxon>
        <taxon>Burkholderiales</taxon>
        <taxon>Sphaerotilaceae</taxon>
        <taxon>Aquincola</taxon>
    </lineage>
</organism>
<dbReference type="RefSeq" id="WP_250194539.1">
    <property type="nucleotide sequence ID" value="NZ_CP097635.1"/>
</dbReference>
<dbReference type="InterPro" id="IPR029025">
    <property type="entry name" value="T3SS_substrate_exporter_C"/>
</dbReference>
<evidence type="ECO:0000256" key="1">
    <source>
        <dbReference type="ARBA" id="ARBA00010690"/>
    </source>
</evidence>
<accession>A0ABY4S588</accession>
<comment type="similarity">
    <text evidence="1">Belongs to the type III secretion exporter family.</text>
</comment>
<feature type="transmembrane region" description="Helical" evidence="3">
    <location>
        <begin position="92"/>
        <end position="117"/>
    </location>
</feature>
<gene>
    <name evidence="4" type="ORF">MW290_10115</name>
</gene>
<keyword evidence="3" id="KW-0472">Membrane</keyword>
<protein>
    <submittedName>
        <fullName evidence="4">Flagellar type III secretion system protein FlhB</fullName>
    </submittedName>
</protein>
<feature type="compositionally biased region" description="Basic and acidic residues" evidence="2">
    <location>
        <begin position="1"/>
        <end position="14"/>
    </location>
</feature>
<dbReference type="SUPFAM" id="SSF160544">
    <property type="entry name" value="EscU C-terminal domain-like"/>
    <property type="match status" value="1"/>
</dbReference>
<dbReference type="InterPro" id="IPR006135">
    <property type="entry name" value="T3SS_substrate_exporter"/>
</dbReference>
<sequence>MSDNSSGDKTEKPSPQKLRKAREEGQVTRSRDWATAVGILVSLKAFVLMVPGYLEDFRSLFRLILVPLEGQGALHNAWSNVFYEVALLFGRMVLPLAVVPLLVVLASLYPGGWVLSFKNVMPKGSRLNPLSFAGRLASAKHWSDFAVSLLKCGLVIAVLWHVSTTSVAAYLQLQSQTFDQALVHGAGLMLDGVMAMVVVFILFAVIDVPLQTFLFTQQQRMTKQEVKEEHKSAEGRPEVRQRIRQIQQQISKRSVRKTVPTADVVIVNPEHYAVALKYDEDRAEAPFLVAKGVDEMALYIRQVARESGVEVVPLPPLARAIYNTSQVNQQIPAPLYKAVALVLRYVMQIRAFQAGTRKAAPVLPDDLEIPARLSEVKA</sequence>
<keyword evidence="3" id="KW-1133">Transmembrane helix</keyword>
<evidence type="ECO:0000313" key="4">
    <source>
        <dbReference type="EMBL" id="URI06276.1"/>
    </source>
</evidence>
<evidence type="ECO:0000256" key="3">
    <source>
        <dbReference type="SAM" id="Phobius"/>
    </source>
</evidence>
<keyword evidence="5" id="KW-1185">Reference proteome</keyword>
<keyword evidence="3" id="KW-0812">Transmembrane</keyword>
<keyword evidence="4" id="KW-0969">Cilium</keyword>